<accession>A0A330LKA0</accession>
<feature type="transmembrane region" description="Helical" evidence="1">
    <location>
        <begin position="267"/>
        <end position="285"/>
    </location>
</feature>
<dbReference type="AlphaFoldDB" id="A0A330LKA0"/>
<dbReference type="GO" id="GO:0098797">
    <property type="term" value="C:plasma membrane protein complex"/>
    <property type="evidence" value="ECO:0007669"/>
    <property type="project" value="TreeGrafter"/>
</dbReference>
<keyword evidence="1" id="KW-0812">Transmembrane</keyword>
<sequence>MKFLSFAYLMLKRNPSKNTLVFAYYLLFVFIIASVIFTASSLQYTFLQGIKNQDDIIVSVEQAGRHSVINESQVEQIELISGIKKVTRRVYGFYDAYLGGNKISINGIDFVDAALLANITPLVDEQVKALFERQYYQDKFVFENKAGVFTKVALYRTFKPGLELFLNDTVIVDVGLAQSLLGYAENQYTDVTLIVPNPYEIDNIIEKLALLGLEGRTKNRIISDGLDLFEYQGRLFLSLYLMAFLGFMMVFYIQACSQGGAEKKQIGILRAIGWSISDIIVWRLLTALIISVSAFSLGLLLAYLYVFLVPGNLCLAIFIGGDNLSNNFVLLPHIEIANIALLCLVTIIPFIASTLYPAWKVAVSSPSEAIK</sequence>
<gene>
    <name evidence="2" type="ORF">MORIYA_0208</name>
</gene>
<evidence type="ECO:0000313" key="2">
    <source>
        <dbReference type="EMBL" id="SQD76686.1"/>
    </source>
</evidence>
<dbReference type="KEGG" id="mya:MORIYA_0208"/>
<evidence type="ECO:0000313" key="3">
    <source>
        <dbReference type="Proteomes" id="UP000250163"/>
    </source>
</evidence>
<keyword evidence="3" id="KW-1185">Reference proteome</keyword>
<dbReference type="PANTHER" id="PTHR30489:SF0">
    <property type="entry name" value="LIPOPROTEIN-RELEASING SYSTEM TRANSMEMBRANE PROTEIN LOLE"/>
    <property type="match status" value="1"/>
</dbReference>
<feature type="transmembrane region" description="Helical" evidence="1">
    <location>
        <begin position="339"/>
        <end position="359"/>
    </location>
</feature>
<dbReference type="PANTHER" id="PTHR30489">
    <property type="entry name" value="LIPOPROTEIN-RELEASING SYSTEM TRANSMEMBRANE PROTEIN LOLE"/>
    <property type="match status" value="1"/>
</dbReference>
<dbReference type="InterPro" id="IPR051447">
    <property type="entry name" value="Lipoprotein-release_system"/>
</dbReference>
<dbReference type="GO" id="GO:0044874">
    <property type="term" value="P:lipoprotein localization to outer membrane"/>
    <property type="evidence" value="ECO:0007669"/>
    <property type="project" value="TreeGrafter"/>
</dbReference>
<feature type="transmembrane region" description="Helical" evidence="1">
    <location>
        <begin position="20"/>
        <end position="42"/>
    </location>
</feature>
<feature type="transmembrane region" description="Helical" evidence="1">
    <location>
        <begin position="297"/>
        <end position="319"/>
    </location>
</feature>
<dbReference type="EMBL" id="LS483250">
    <property type="protein sequence ID" value="SQD76686.1"/>
    <property type="molecule type" value="Genomic_DNA"/>
</dbReference>
<proteinExistence type="predicted"/>
<evidence type="ECO:0000256" key="1">
    <source>
        <dbReference type="SAM" id="Phobius"/>
    </source>
</evidence>
<keyword evidence="1" id="KW-1133">Transmembrane helix</keyword>
<dbReference type="Proteomes" id="UP000250163">
    <property type="component" value="Chromosome MORIYA"/>
</dbReference>
<organism evidence="2 3">
    <name type="scientific">Moritella yayanosii</name>
    <dbReference type="NCBI Taxonomy" id="69539"/>
    <lineage>
        <taxon>Bacteria</taxon>
        <taxon>Pseudomonadati</taxon>
        <taxon>Pseudomonadota</taxon>
        <taxon>Gammaproteobacteria</taxon>
        <taxon>Alteromonadales</taxon>
        <taxon>Moritellaceae</taxon>
        <taxon>Moritella</taxon>
    </lineage>
</organism>
<name>A0A330LKA0_9GAMM</name>
<dbReference type="OrthoDB" id="8522929at2"/>
<protein>
    <submittedName>
        <fullName evidence="2">Uncharacterized protein</fullName>
    </submittedName>
</protein>
<keyword evidence="1" id="KW-0472">Membrane</keyword>
<feature type="transmembrane region" description="Helical" evidence="1">
    <location>
        <begin position="235"/>
        <end position="255"/>
    </location>
</feature>
<reference evidence="3" key="1">
    <citation type="submission" date="2018-05" db="EMBL/GenBank/DDBJ databases">
        <authorList>
            <person name="Cea G.-C."/>
            <person name="William W."/>
        </authorList>
    </citation>
    <scope>NUCLEOTIDE SEQUENCE [LARGE SCALE GENOMIC DNA]</scope>
    <source>
        <strain evidence="3">DB21MT 5</strain>
    </source>
</reference>